<dbReference type="GO" id="GO:0016791">
    <property type="term" value="F:phosphatase activity"/>
    <property type="evidence" value="ECO:0007669"/>
    <property type="project" value="TreeGrafter"/>
</dbReference>
<keyword evidence="3" id="KW-1185">Reference proteome</keyword>
<evidence type="ECO:0000313" key="3">
    <source>
        <dbReference type="Proteomes" id="UP000076983"/>
    </source>
</evidence>
<accession>A0A168RHD0</accession>
<sequence length="279" mass="32104">MKKISKPQTIFIDLDGTTLDGKTKGKNQNYFSNQNKQIFNELKEQNINVVVSTGRGDLPKTWNILKTANSDQNCILWNGSKVYANGKLIFEKSISNELVVNMINFARRSKISTIVNSDFYNKTYPTTLLLKTILKLLKGKINRYSQFNYKEPIYKLIFMHKNKKNLFKFEAELKKLYANDLEIAFSGKNNSLIEVTAKNCSKGNAEKILSNYFNWDLNNSYHFGDSMNDASAKNVVNKLIAMKNASKNFKIQADFVSEFNYKKGGFAKTIKKYFEMTEE</sequence>
<dbReference type="InterPro" id="IPR006379">
    <property type="entry name" value="HAD-SF_hydro_IIB"/>
</dbReference>
<comment type="cofactor">
    <cofactor evidence="1">
        <name>Mg(2+)</name>
        <dbReference type="ChEBI" id="CHEBI:18420"/>
    </cofactor>
</comment>
<dbReference type="InterPro" id="IPR036412">
    <property type="entry name" value="HAD-like_sf"/>
</dbReference>
<dbReference type="NCBIfam" id="TIGR01484">
    <property type="entry name" value="HAD-SF-IIB"/>
    <property type="match status" value="1"/>
</dbReference>
<comment type="caution">
    <text evidence="2">The sequence shown here is derived from an EMBL/GenBank/DDBJ whole genome shotgun (WGS) entry which is preliminary data.</text>
</comment>
<dbReference type="SUPFAM" id="SSF56784">
    <property type="entry name" value="HAD-like"/>
    <property type="match status" value="1"/>
</dbReference>
<dbReference type="PANTHER" id="PTHR10000">
    <property type="entry name" value="PHOSPHOSERINE PHOSPHATASE"/>
    <property type="match status" value="1"/>
</dbReference>
<evidence type="ECO:0008006" key="4">
    <source>
        <dbReference type="Google" id="ProtNLM"/>
    </source>
</evidence>
<organism evidence="2 3">
    <name type="scientific">Mycoplasmopsis gallinarum</name>
    <dbReference type="NCBI Taxonomy" id="29557"/>
    <lineage>
        <taxon>Bacteria</taxon>
        <taxon>Bacillati</taxon>
        <taxon>Mycoplasmatota</taxon>
        <taxon>Mycoplasmoidales</taxon>
        <taxon>Metamycoplasmataceae</taxon>
        <taxon>Mycoplasmopsis</taxon>
    </lineage>
</organism>
<dbReference type="InterPro" id="IPR023214">
    <property type="entry name" value="HAD_sf"/>
</dbReference>
<gene>
    <name evidence="2" type="ORF">MGALLINA_03200</name>
</gene>
<dbReference type="Gene3D" id="3.40.50.1000">
    <property type="entry name" value="HAD superfamily/HAD-like"/>
    <property type="match status" value="1"/>
</dbReference>
<dbReference type="PATRIC" id="fig|29557.3.peg.304"/>
<dbReference type="OrthoDB" id="400219at2"/>
<dbReference type="GO" id="GO:0005829">
    <property type="term" value="C:cytosol"/>
    <property type="evidence" value="ECO:0007669"/>
    <property type="project" value="TreeGrafter"/>
</dbReference>
<dbReference type="Gene3D" id="3.30.1240.10">
    <property type="match status" value="1"/>
</dbReference>
<dbReference type="AlphaFoldDB" id="A0A168RHD0"/>
<protein>
    <recommendedName>
        <fullName evidence="4">COF family HAD hydrolase protein</fullName>
    </recommendedName>
</protein>
<evidence type="ECO:0000256" key="1">
    <source>
        <dbReference type="ARBA" id="ARBA00001946"/>
    </source>
</evidence>
<dbReference type="PANTHER" id="PTHR10000:SF8">
    <property type="entry name" value="HAD SUPERFAMILY HYDROLASE-LIKE, TYPE 3"/>
    <property type="match status" value="1"/>
</dbReference>
<dbReference type="STRING" id="29557.MGALLINA_03200"/>
<proteinExistence type="predicted"/>
<dbReference type="GO" id="GO:0000287">
    <property type="term" value="F:magnesium ion binding"/>
    <property type="evidence" value="ECO:0007669"/>
    <property type="project" value="TreeGrafter"/>
</dbReference>
<reference evidence="2 3" key="1">
    <citation type="submission" date="2016-03" db="EMBL/GenBank/DDBJ databases">
        <title>Genome sequence of Mycoplasma gallinarum strain Mgn_IPT.</title>
        <authorList>
            <person name="Yacoub E."/>
            <person name="Sirand-Pugnet P."/>
            <person name="Barre A."/>
            <person name="Maurier F."/>
            <person name="Blanchard A."/>
            <person name="Ben Abdelmoumen B.M."/>
        </authorList>
    </citation>
    <scope>NUCLEOTIDE SEQUENCE [LARGE SCALE GENOMIC DNA]</scope>
    <source>
        <strain evidence="2 3">Mgn_IPT</strain>
    </source>
</reference>
<name>A0A168RHD0_9BACT</name>
<dbReference type="RefSeq" id="WP_063626111.1">
    <property type="nucleotide sequence ID" value="NZ_LVLH01000028.1"/>
</dbReference>
<dbReference type="Proteomes" id="UP000076983">
    <property type="component" value="Unassembled WGS sequence"/>
</dbReference>
<evidence type="ECO:0000313" key="2">
    <source>
        <dbReference type="EMBL" id="OAB48988.1"/>
    </source>
</evidence>
<dbReference type="EMBL" id="LVLH01000028">
    <property type="protein sequence ID" value="OAB48988.1"/>
    <property type="molecule type" value="Genomic_DNA"/>
</dbReference>
<dbReference type="Pfam" id="PF08282">
    <property type="entry name" value="Hydrolase_3"/>
    <property type="match status" value="1"/>
</dbReference>